<dbReference type="AlphaFoldDB" id="A0A2P5WJS6"/>
<sequence>MANIEGTSPHPEGAPNQEVQGSGEVIEVPNVEILKIGHALNSPPIHDQSSSQLESLVEATIQGNSNPSTVPLVDTSAPPQSKTDNSPSSLARDYFTNITEPILDVVAKQRENMTEFGIEVEVDEEEVMIKKM</sequence>
<dbReference type="Proteomes" id="UP000239757">
    <property type="component" value="Unassembled WGS sequence"/>
</dbReference>
<accession>A0A2P5WJS6</accession>
<evidence type="ECO:0000256" key="1">
    <source>
        <dbReference type="SAM" id="MobiDB-lite"/>
    </source>
</evidence>
<organism evidence="2 3">
    <name type="scientific">Gossypium barbadense</name>
    <name type="common">Sea Island cotton</name>
    <name type="synonym">Hibiscus barbadensis</name>
    <dbReference type="NCBI Taxonomy" id="3634"/>
    <lineage>
        <taxon>Eukaryota</taxon>
        <taxon>Viridiplantae</taxon>
        <taxon>Streptophyta</taxon>
        <taxon>Embryophyta</taxon>
        <taxon>Tracheophyta</taxon>
        <taxon>Spermatophyta</taxon>
        <taxon>Magnoliopsida</taxon>
        <taxon>eudicotyledons</taxon>
        <taxon>Gunneridae</taxon>
        <taxon>Pentapetalae</taxon>
        <taxon>rosids</taxon>
        <taxon>malvids</taxon>
        <taxon>Malvales</taxon>
        <taxon>Malvaceae</taxon>
        <taxon>Malvoideae</taxon>
        <taxon>Gossypium</taxon>
    </lineage>
</organism>
<evidence type="ECO:0000313" key="2">
    <source>
        <dbReference type="EMBL" id="PPR91350.1"/>
    </source>
</evidence>
<proteinExistence type="predicted"/>
<dbReference type="EMBL" id="KZ667357">
    <property type="protein sequence ID" value="PPR91350.1"/>
    <property type="molecule type" value="Genomic_DNA"/>
</dbReference>
<feature type="region of interest" description="Disordered" evidence="1">
    <location>
        <begin position="1"/>
        <end position="25"/>
    </location>
</feature>
<gene>
    <name evidence="2" type="ORF">GOBAR_AA29334</name>
</gene>
<name>A0A2P5WJS6_GOSBA</name>
<feature type="compositionally biased region" description="Polar residues" evidence="1">
    <location>
        <begin position="77"/>
        <end position="89"/>
    </location>
</feature>
<reference evidence="2 3" key="1">
    <citation type="submission" date="2015-01" db="EMBL/GenBank/DDBJ databases">
        <title>Genome of allotetraploid Gossypium barbadense reveals genomic plasticity and fiber elongation in cotton evolution.</title>
        <authorList>
            <person name="Chen X."/>
            <person name="Liu X."/>
            <person name="Zhao B."/>
            <person name="Zheng H."/>
            <person name="Hu Y."/>
            <person name="Lu G."/>
            <person name="Yang C."/>
            <person name="Chen J."/>
            <person name="Shan C."/>
            <person name="Zhang L."/>
            <person name="Zhou Y."/>
            <person name="Wang L."/>
            <person name="Guo W."/>
            <person name="Bai Y."/>
            <person name="Ruan J."/>
            <person name="Shangguan X."/>
            <person name="Mao Y."/>
            <person name="Jiang J."/>
            <person name="Zhu Y."/>
            <person name="Lei J."/>
            <person name="Kang H."/>
            <person name="Chen S."/>
            <person name="He X."/>
            <person name="Wang R."/>
            <person name="Wang Y."/>
            <person name="Chen J."/>
            <person name="Wang L."/>
            <person name="Yu S."/>
            <person name="Wang B."/>
            <person name="Wei J."/>
            <person name="Song S."/>
            <person name="Lu X."/>
            <person name="Gao Z."/>
            <person name="Gu W."/>
            <person name="Deng X."/>
            <person name="Ma D."/>
            <person name="Wang S."/>
            <person name="Liang W."/>
            <person name="Fang L."/>
            <person name="Cai C."/>
            <person name="Zhu X."/>
            <person name="Zhou B."/>
            <person name="Zhang Y."/>
            <person name="Chen Z."/>
            <person name="Xu S."/>
            <person name="Zhu R."/>
            <person name="Wang S."/>
            <person name="Zhang T."/>
            <person name="Zhao G."/>
        </authorList>
    </citation>
    <scope>NUCLEOTIDE SEQUENCE [LARGE SCALE GENOMIC DNA]</scope>
    <source>
        <strain evidence="3">cv. Xinhai21</strain>
        <tissue evidence="2">Leaf</tissue>
    </source>
</reference>
<feature type="region of interest" description="Disordered" evidence="1">
    <location>
        <begin position="59"/>
        <end position="91"/>
    </location>
</feature>
<evidence type="ECO:0000313" key="3">
    <source>
        <dbReference type="Proteomes" id="UP000239757"/>
    </source>
</evidence>
<protein>
    <submittedName>
        <fullName evidence="2">Uncharacterized protein</fullName>
    </submittedName>
</protein>